<name>A0A0H3J339_CLOPA</name>
<dbReference type="AlphaFoldDB" id="A0A0H3J339"/>
<dbReference type="KEGG" id="cpae:CPAST_c11120"/>
<evidence type="ECO:0000313" key="4">
    <source>
        <dbReference type="Proteomes" id="UP000028042"/>
    </source>
</evidence>
<feature type="transmembrane region" description="Helical" evidence="1">
    <location>
        <begin position="51"/>
        <end position="73"/>
    </location>
</feature>
<reference evidence="3 4" key="3">
    <citation type="journal article" name="Genome Announc.">
        <title>Improved Draft Genome Sequence of Clostridium pasteurianum Strain ATCC 6013 (DSM 525) Using a Hybrid Next-Generation Sequencing Approach.</title>
        <authorList>
            <person name="Pyne M.E."/>
            <person name="Utturkar S."/>
            <person name="Brown S.D."/>
            <person name="Moo-Young M."/>
            <person name="Chung D.A."/>
            <person name="Chou C.P."/>
        </authorList>
    </citation>
    <scope>NUCLEOTIDE SEQUENCE [LARGE SCALE GENOMIC DNA]</scope>
    <source>
        <strain evidence="3 4">ATCC 6013</strain>
    </source>
</reference>
<feature type="transmembrane region" description="Helical" evidence="1">
    <location>
        <begin position="500"/>
        <end position="525"/>
    </location>
</feature>
<dbReference type="EMBL" id="CP009268">
    <property type="protein sequence ID" value="AJA51200.1"/>
    <property type="molecule type" value="Genomic_DNA"/>
</dbReference>
<feature type="transmembrane region" description="Helical" evidence="1">
    <location>
        <begin position="466"/>
        <end position="494"/>
    </location>
</feature>
<dbReference type="InterPro" id="IPR031584">
    <property type="entry name" value="Put_ABC_export"/>
</dbReference>
<keyword evidence="1" id="KW-1133">Transmembrane helix</keyword>
<keyword evidence="5" id="KW-1185">Reference proteome</keyword>
<keyword evidence="1" id="KW-0812">Transmembrane</keyword>
<feature type="transmembrane region" description="Helical" evidence="1">
    <location>
        <begin position="239"/>
        <end position="258"/>
    </location>
</feature>
<proteinExistence type="predicted"/>
<feature type="transmembrane region" description="Helical" evidence="1">
    <location>
        <begin position="358"/>
        <end position="379"/>
    </location>
</feature>
<gene>
    <name evidence="2" type="ORF">CLPA_c11120</name>
    <name evidence="3" type="ORF">CP6013_02040</name>
</gene>
<accession>A0A0H3J339</accession>
<feature type="transmembrane region" description="Helical" evidence="1">
    <location>
        <begin position="331"/>
        <end position="352"/>
    </location>
</feature>
<organism evidence="2 5">
    <name type="scientific">Clostridium pasteurianum DSM 525 = ATCC 6013</name>
    <dbReference type="NCBI Taxonomy" id="1262449"/>
    <lineage>
        <taxon>Bacteria</taxon>
        <taxon>Bacillati</taxon>
        <taxon>Bacillota</taxon>
        <taxon>Clostridia</taxon>
        <taxon>Eubacteriales</taxon>
        <taxon>Clostridiaceae</taxon>
        <taxon>Clostridium</taxon>
    </lineage>
</organism>
<feature type="transmembrane region" description="Helical" evidence="1">
    <location>
        <begin position="399"/>
        <end position="423"/>
    </location>
</feature>
<evidence type="ECO:0000313" key="2">
    <source>
        <dbReference type="EMBL" id="AJA51200.1"/>
    </source>
</evidence>
<dbReference type="eggNOG" id="ENOG502Z8RF">
    <property type="taxonomic scope" value="Bacteria"/>
</dbReference>
<dbReference type="KEGG" id="cpat:CLPA_c11120"/>
<sequence length="531" mass="60410">MKALIYLLKTSIINYLKRIKEKPQRSIGIIFTLIWVGVLLLPRKNSSENDISLTICVSIFVILTLVTFLFSLYSGTKKVKSKFSMSDVNLIFVSPIKPQTIMLYGIVKKIALEFFTSIYILLQITNVIKNLKITPMAQILFFISYIIFQLILCNCLKLFVFALCSKYKKVGFIIRSFIKSFILVLAALITFIVVKGDIKSFAVKFGETLTYNSLFKYIPLFGWMREIALQTITGVKSSYFVYIILITALSLLLIYITYSMKLDFYEDMLSSAEFNEDIKNVKNSKISSNNNKKGFILRPFKFKNSELNLKEKYGAKVLLFKHMDEYSKRSFIFFVNTYSLILLSISIVLGIFAKSMDIKIIFIIASGLLLFTSGFGGKIYNEIYNYFIFLLPDSPQKKLFYGIASSLIKIFSDAVILFVPFGILGRKSILEILLCIICYIVWGGMLSYSGLLTFRIAHALGFTGQFATAILFMIFQLLLAIPMVLIILIFTFLLKDFAGYAIYFAFLLYGVAAAALISLGCIGIFDHMELE</sequence>
<keyword evidence="1" id="KW-0472">Membrane</keyword>
<evidence type="ECO:0008006" key="6">
    <source>
        <dbReference type="Google" id="ProtNLM"/>
    </source>
</evidence>
<feature type="transmembrane region" description="Helical" evidence="1">
    <location>
        <begin position="176"/>
        <end position="194"/>
    </location>
</feature>
<dbReference type="Pfam" id="PF16962">
    <property type="entry name" value="ABC_export"/>
    <property type="match status" value="1"/>
</dbReference>
<protein>
    <recommendedName>
        <fullName evidence="6">ABC exporter</fullName>
    </recommendedName>
</protein>
<dbReference type="EMBL" id="JPGY02000001">
    <property type="protein sequence ID" value="KRU12792.1"/>
    <property type="molecule type" value="Genomic_DNA"/>
</dbReference>
<dbReference type="RefSeq" id="WP_003444454.1">
    <property type="nucleotide sequence ID" value="NZ_ANZB01000005.1"/>
</dbReference>
<reference evidence="2 5" key="1">
    <citation type="journal article" date="2015" name="Genome Announc.">
        <title>Complete Genome Sequence of the Nitrogen-Fixing and Solvent-Producing Clostridium pasteurianum DSM 525.</title>
        <authorList>
            <person name="Poehlein A."/>
            <person name="Grosse-Honebrink A."/>
            <person name="Zhang Y."/>
            <person name="Minton N.P."/>
            <person name="Daniel R."/>
        </authorList>
    </citation>
    <scope>NUCLEOTIDE SEQUENCE [LARGE SCALE GENOMIC DNA]</scope>
    <source>
        <strain evidence="2">DSM 525</strain>
        <strain evidence="5">DSM 525 / ATCC 6013</strain>
    </source>
</reference>
<evidence type="ECO:0000313" key="5">
    <source>
        <dbReference type="Proteomes" id="UP000030905"/>
    </source>
</evidence>
<dbReference type="PATRIC" id="fig|1262449.3.peg.1853"/>
<evidence type="ECO:0000313" key="3">
    <source>
        <dbReference type="EMBL" id="KRU12792.1"/>
    </source>
</evidence>
<feature type="transmembrane region" description="Helical" evidence="1">
    <location>
        <begin position="27"/>
        <end position="45"/>
    </location>
</feature>
<dbReference type="GeneID" id="93073306"/>
<dbReference type="Proteomes" id="UP000028042">
    <property type="component" value="Unassembled WGS sequence"/>
</dbReference>
<dbReference type="Proteomes" id="UP000030905">
    <property type="component" value="Chromosome"/>
</dbReference>
<feature type="transmembrane region" description="Helical" evidence="1">
    <location>
        <begin position="140"/>
        <end position="164"/>
    </location>
</feature>
<reference evidence="3" key="2">
    <citation type="submission" date="2015-10" db="EMBL/GenBank/DDBJ databases">
        <title>Improved Draft Genome Sequence of Clostridium pasteurianum Strain ATCC 6013 (DSM 525) Using a Hybrid Next-Generation Sequencing Approach.</title>
        <authorList>
            <person name="Pyne M.E."/>
            <person name="Utturkar S.M."/>
            <person name="Brown S.D."/>
            <person name="Moo-Young M."/>
            <person name="Chung D.A."/>
            <person name="Chou P.C."/>
        </authorList>
    </citation>
    <scope>NUCLEOTIDE SEQUENCE</scope>
    <source>
        <strain evidence="3">ATCC 6013</strain>
    </source>
</reference>
<feature type="transmembrane region" description="Helical" evidence="1">
    <location>
        <begin position="429"/>
        <end position="454"/>
    </location>
</feature>
<evidence type="ECO:0000256" key="1">
    <source>
        <dbReference type="SAM" id="Phobius"/>
    </source>
</evidence>